<evidence type="ECO:0000256" key="2">
    <source>
        <dbReference type="ARBA" id="ARBA00011245"/>
    </source>
</evidence>
<evidence type="ECO:0000259" key="5">
    <source>
        <dbReference type="Pfam" id="PF07971"/>
    </source>
</evidence>
<protein>
    <submittedName>
        <fullName evidence="7">Glycoside hydrolase family 92 protein</fullName>
    </submittedName>
</protein>
<keyword evidence="8" id="KW-1185">Reference proteome</keyword>
<dbReference type="InterPro" id="IPR041371">
    <property type="entry name" value="GH92_N"/>
</dbReference>
<dbReference type="NCBIfam" id="TIGR01180">
    <property type="entry name" value="aman2_put"/>
    <property type="match status" value="1"/>
</dbReference>
<dbReference type="FunFam" id="3.30.2080.10:FF:000001">
    <property type="entry name" value="Alpha-1,2-mannosidase subfamily"/>
    <property type="match status" value="1"/>
</dbReference>
<dbReference type="RefSeq" id="WP_114003382.1">
    <property type="nucleotide sequence ID" value="NZ_QGDC01000001.1"/>
</dbReference>
<comment type="subunit">
    <text evidence="2">Monomer.</text>
</comment>
<organism evidence="7 8">
    <name type="scientific">Mucilaginibacter hurinus</name>
    <dbReference type="NCBI Taxonomy" id="2201324"/>
    <lineage>
        <taxon>Bacteria</taxon>
        <taxon>Pseudomonadati</taxon>
        <taxon>Bacteroidota</taxon>
        <taxon>Sphingobacteriia</taxon>
        <taxon>Sphingobacteriales</taxon>
        <taxon>Sphingobacteriaceae</taxon>
        <taxon>Mucilaginibacter</taxon>
    </lineage>
</organism>
<dbReference type="Pfam" id="PF17678">
    <property type="entry name" value="Glyco_hydro_92N"/>
    <property type="match status" value="1"/>
</dbReference>
<evidence type="ECO:0000259" key="6">
    <source>
        <dbReference type="Pfam" id="PF17678"/>
    </source>
</evidence>
<feature type="domain" description="Glycosyl hydrolase family 92 N-terminal" evidence="6">
    <location>
        <begin position="26"/>
        <end position="251"/>
    </location>
</feature>
<dbReference type="InterPro" id="IPR005887">
    <property type="entry name" value="GH92_a_mannosidase_put"/>
</dbReference>
<keyword evidence="7" id="KW-0378">Hydrolase</keyword>
<evidence type="ECO:0000256" key="1">
    <source>
        <dbReference type="ARBA" id="ARBA00001913"/>
    </source>
</evidence>
<dbReference type="OrthoDB" id="9758101at2"/>
<keyword evidence="3" id="KW-0106">Calcium</keyword>
<keyword evidence="4" id="KW-0732">Signal</keyword>
<dbReference type="Gene3D" id="1.20.1050.60">
    <property type="entry name" value="alpha-1,2-mannosidase"/>
    <property type="match status" value="1"/>
</dbReference>
<dbReference type="Pfam" id="PF07971">
    <property type="entry name" value="Glyco_hydro_92"/>
    <property type="match status" value="1"/>
</dbReference>
<evidence type="ECO:0000256" key="4">
    <source>
        <dbReference type="SAM" id="SignalP"/>
    </source>
</evidence>
<dbReference type="InterPro" id="IPR050883">
    <property type="entry name" value="PNGase"/>
</dbReference>
<feature type="chain" id="PRO_5016696467" evidence="4">
    <location>
        <begin position="21"/>
        <end position="754"/>
    </location>
</feature>
<dbReference type="PANTHER" id="PTHR12143:SF43">
    <property type="entry name" value="PUTATIVE-RELATED"/>
    <property type="match status" value="1"/>
</dbReference>
<evidence type="ECO:0000313" key="7">
    <source>
        <dbReference type="EMBL" id="RCH56485.1"/>
    </source>
</evidence>
<accession>A0A367GTT3</accession>
<dbReference type="GO" id="GO:0030246">
    <property type="term" value="F:carbohydrate binding"/>
    <property type="evidence" value="ECO:0007669"/>
    <property type="project" value="InterPro"/>
</dbReference>
<evidence type="ECO:0000313" key="8">
    <source>
        <dbReference type="Proteomes" id="UP000253209"/>
    </source>
</evidence>
<gene>
    <name evidence="7" type="ORF">DJ568_01100</name>
</gene>
<feature type="signal peptide" evidence="4">
    <location>
        <begin position="1"/>
        <end position="20"/>
    </location>
</feature>
<dbReference type="AlphaFoldDB" id="A0A367GTT3"/>
<dbReference type="EMBL" id="QGDC01000001">
    <property type="protein sequence ID" value="RCH56485.1"/>
    <property type="molecule type" value="Genomic_DNA"/>
</dbReference>
<dbReference type="SUPFAM" id="SSF48208">
    <property type="entry name" value="Six-hairpin glycosidases"/>
    <property type="match status" value="1"/>
</dbReference>
<dbReference type="GO" id="GO:0005829">
    <property type="term" value="C:cytosol"/>
    <property type="evidence" value="ECO:0007669"/>
    <property type="project" value="TreeGrafter"/>
</dbReference>
<name>A0A367GTT3_9SPHI</name>
<dbReference type="InterPro" id="IPR012939">
    <property type="entry name" value="Glyco_hydro_92"/>
</dbReference>
<dbReference type="GO" id="GO:0006516">
    <property type="term" value="P:glycoprotein catabolic process"/>
    <property type="evidence" value="ECO:0007669"/>
    <property type="project" value="TreeGrafter"/>
</dbReference>
<sequence length="754" mass="85337">MKNYKMLIAALLFLSYSAFGQDYVKYVNTLQGTYSHWGLSYGSTYPTVGLPHGQHFYSPQTGKNGDGWKYQYQADKIRGFQQVHQCSPWMGDYAVFSLMPVEGKMVANEDERASAFKHENEQAGPDYYKVKFDNGITTEITPVERGAQMRFTFTGKDDAYLVFDGFIKTSDFQILPEQRKIIGWVRNGTFIPNTFKGYFVIEFDQPIIGYGTWADKGKTVNAGSKALAGTAVGAYIQFKKGAKVVAKMATSYISQEQAYLTLKTEIKPKTTFEQTRNAARKVWNNLLGRIAVEGGTEEEKATFYSCLFRSNLFSRKFYEINEKGEPYYYSPYDEKIHKGYMYTDNGFWDTFRTQFPLNNILHPTMQGRYMQSLIDAQQQFGFYPAWSNPGMSGVMLGNHAMSLLADAWAKGIRNFDPHQALVGYVHEVTNKGPFGGSSGRDGWKDYFVAGFIPTNEVGESTAKTLELAYDDFCAYNLAKMSGDSFHENMFERQIFNYKNVYDPSVGFMRGRTREGKWVPENFDPKEWGGAFTEGNSWQYSWSVFHDVKGLVKLMGGEKAVQTKLDTFFNTTSDFKVGSYKQEIHEMTEMVLANMGQYAHGNQPCMHVGYLYNYLRQPWKTQHRVRAVMDKLYNAGPKGFPGDEDQGAMSSWYVISALGIYSVTPGIDQYVIGSPVFNKATVTLENGKKFTVIAENNSKTNVYIQSATLNGKPHSHNFITHKDITDGGTLVLKMGDKPNMQRGIADEDMPFSVSN</sequence>
<comment type="cofactor">
    <cofactor evidence="1">
        <name>Ca(2+)</name>
        <dbReference type="ChEBI" id="CHEBI:29108"/>
    </cofactor>
</comment>
<dbReference type="GO" id="GO:0005975">
    <property type="term" value="P:carbohydrate metabolic process"/>
    <property type="evidence" value="ECO:0007669"/>
    <property type="project" value="InterPro"/>
</dbReference>
<dbReference type="Gene3D" id="3.30.2080.10">
    <property type="entry name" value="GH92 mannosidase domain"/>
    <property type="match status" value="1"/>
</dbReference>
<dbReference type="InterPro" id="IPR008928">
    <property type="entry name" value="6-hairpin_glycosidase_sf"/>
</dbReference>
<feature type="domain" description="Glycosyl hydrolase family 92" evidence="5">
    <location>
        <begin position="257"/>
        <end position="735"/>
    </location>
</feature>
<dbReference type="PANTHER" id="PTHR12143">
    <property type="entry name" value="PEPTIDE N-GLYCANASE PNGASE -RELATED"/>
    <property type="match status" value="1"/>
</dbReference>
<dbReference type="Gene3D" id="2.70.98.10">
    <property type="match status" value="1"/>
</dbReference>
<dbReference type="InterPro" id="IPR014718">
    <property type="entry name" value="GH-type_carb-bd"/>
</dbReference>
<dbReference type="Proteomes" id="UP000253209">
    <property type="component" value="Unassembled WGS sequence"/>
</dbReference>
<comment type="caution">
    <text evidence="7">The sequence shown here is derived from an EMBL/GenBank/DDBJ whole genome shotgun (WGS) entry which is preliminary data.</text>
</comment>
<dbReference type="GO" id="GO:0000224">
    <property type="term" value="F:peptide-N4-(N-acetyl-beta-glucosaminyl)asparagine amidase activity"/>
    <property type="evidence" value="ECO:0007669"/>
    <property type="project" value="TreeGrafter"/>
</dbReference>
<dbReference type="Gene3D" id="1.20.1610.10">
    <property type="entry name" value="alpha-1,2-mannosidases domains"/>
    <property type="match status" value="1"/>
</dbReference>
<proteinExistence type="predicted"/>
<evidence type="ECO:0000256" key="3">
    <source>
        <dbReference type="ARBA" id="ARBA00022837"/>
    </source>
</evidence>
<reference evidence="7 8" key="1">
    <citation type="submission" date="2018-05" db="EMBL/GenBank/DDBJ databases">
        <title>Mucilaginibacter hurinus sp. nov., isolated from briquette warehouse soil.</title>
        <authorList>
            <person name="Choi L."/>
        </authorList>
    </citation>
    <scope>NUCLEOTIDE SEQUENCE [LARGE SCALE GENOMIC DNA]</scope>
    <source>
        <strain evidence="7 8">ZR32</strain>
    </source>
</reference>